<name>A0A399R526_9PROT</name>
<protein>
    <submittedName>
        <fullName evidence="1">Uncharacterized protein</fullName>
    </submittedName>
</protein>
<comment type="caution">
    <text evidence="1">The sequence shown here is derived from an EMBL/GenBank/DDBJ whole genome shotgun (WGS) entry which is preliminary data.</text>
</comment>
<evidence type="ECO:0000313" key="1">
    <source>
        <dbReference type="EMBL" id="RIJ26013.1"/>
    </source>
</evidence>
<dbReference type="Proteomes" id="UP000265431">
    <property type="component" value="Unassembled WGS sequence"/>
</dbReference>
<dbReference type="AlphaFoldDB" id="A0A399R526"/>
<proteinExistence type="predicted"/>
<reference evidence="1 2" key="1">
    <citation type="submission" date="2018-08" db="EMBL/GenBank/DDBJ databases">
        <title>Henriciella mobilis sp. nov., isolated from seawater.</title>
        <authorList>
            <person name="Cheng H."/>
            <person name="Wu Y.-H."/>
            <person name="Xu X.-W."/>
            <person name="Guo L.-L."/>
        </authorList>
    </citation>
    <scope>NUCLEOTIDE SEQUENCE [LARGE SCALE GENOMIC DNA]</scope>
    <source>
        <strain evidence="1 2">CCUG66934</strain>
    </source>
</reference>
<keyword evidence="2" id="KW-1185">Reference proteome</keyword>
<organism evidence="1 2">
    <name type="scientific">Henriciella barbarensis</name>
    <dbReference type="NCBI Taxonomy" id="86342"/>
    <lineage>
        <taxon>Bacteria</taxon>
        <taxon>Pseudomonadati</taxon>
        <taxon>Pseudomonadota</taxon>
        <taxon>Alphaproteobacteria</taxon>
        <taxon>Hyphomonadales</taxon>
        <taxon>Hyphomonadaceae</taxon>
        <taxon>Henriciella</taxon>
    </lineage>
</organism>
<accession>A0A399R526</accession>
<sequence length="100" mass="10846">MADLPQKNQPLIAAAALLGTGILLKTWKPTPLDLPSPKKKRPHLDRGVSRKVRKARDGFAKFALPSNVLHSLGTSLITVGGGLALLRLVDEVVDDDERLF</sequence>
<dbReference type="RefSeq" id="WP_119378362.1">
    <property type="nucleotide sequence ID" value="NZ_QWGB01000004.1"/>
</dbReference>
<gene>
    <name evidence="1" type="ORF">D1224_02545</name>
</gene>
<dbReference type="OrthoDB" id="7870598at2"/>
<dbReference type="EMBL" id="QWGB01000004">
    <property type="protein sequence ID" value="RIJ26013.1"/>
    <property type="molecule type" value="Genomic_DNA"/>
</dbReference>
<evidence type="ECO:0000313" key="2">
    <source>
        <dbReference type="Proteomes" id="UP000265431"/>
    </source>
</evidence>